<sequence length="331" mass="35190">MGHSVLYIAFGIVALWLLGEVLLQYKARLRWRALAFAGFMGVVAGVAMHQVAIIVLGALAFGIGQSFVTLSYKRGFAAGWALRGGPLADRLRRGEPPRSAPVLQVSAIEEDDLAGAPAMGPDGGQDRIADPETARAQDVYQPMPLHEDSGEYPLYDGAPGYTADPYATRGHGGYGAPYQDPAGWSPDPQPAQPAAASPYGDSGGYGYGGGQGDGYGWTPDPAAGHDYSGYAPQQPAGYDYGQGGYPQPAAGYDQGAPHTTGDWTPQPPAADPYGYGYPPADGQQPYVPPQQPYDPGAYPQQPPGYDPQQQPYGQQPEQQPQYADPYDPYRY</sequence>
<proteinExistence type="predicted"/>
<feature type="compositionally biased region" description="Low complexity" evidence="1">
    <location>
        <begin position="232"/>
        <end position="249"/>
    </location>
</feature>
<evidence type="ECO:0000313" key="4">
    <source>
        <dbReference type="Proteomes" id="UP000734511"/>
    </source>
</evidence>
<dbReference type="EMBL" id="JAATEJ010000011">
    <property type="protein sequence ID" value="NJP44870.1"/>
    <property type="molecule type" value="Genomic_DNA"/>
</dbReference>
<keyword evidence="2" id="KW-1133">Transmembrane helix</keyword>
<feature type="compositionally biased region" description="Low complexity" evidence="1">
    <location>
        <begin position="271"/>
        <end position="285"/>
    </location>
</feature>
<organism evidence="3 4">
    <name type="scientific">Actinacidiphila epipremni</name>
    <dbReference type="NCBI Taxonomy" id="2053013"/>
    <lineage>
        <taxon>Bacteria</taxon>
        <taxon>Bacillati</taxon>
        <taxon>Actinomycetota</taxon>
        <taxon>Actinomycetes</taxon>
        <taxon>Kitasatosporales</taxon>
        <taxon>Streptomycetaceae</taxon>
        <taxon>Actinacidiphila</taxon>
    </lineage>
</organism>
<dbReference type="RefSeq" id="WP_167983735.1">
    <property type="nucleotide sequence ID" value="NZ_JAATEJ010000011.1"/>
</dbReference>
<protein>
    <submittedName>
        <fullName evidence="3">Uncharacterized protein</fullName>
    </submittedName>
</protein>
<reference evidence="3 4" key="1">
    <citation type="submission" date="2020-03" db="EMBL/GenBank/DDBJ databases">
        <title>WGS of actinomycetes isolated from Thailand.</title>
        <authorList>
            <person name="Thawai C."/>
        </authorList>
    </citation>
    <scope>NUCLEOTIDE SEQUENCE [LARGE SCALE GENOMIC DNA]</scope>
    <source>
        <strain evidence="3 4">PRB2-1</strain>
    </source>
</reference>
<keyword evidence="4" id="KW-1185">Reference proteome</keyword>
<feature type="compositionally biased region" description="Gly residues" evidence="1">
    <location>
        <begin position="201"/>
        <end position="215"/>
    </location>
</feature>
<accession>A0ABX0ZLY1</accession>
<feature type="transmembrane region" description="Helical" evidence="2">
    <location>
        <begin position="6"/>
        <end position="23"/>
    </location>
</feature>
<keyword evidence="2" id="KW-0472">Membrane</keyword>
<feature type="region of interest" description="Disordered" evidence="1">
    <location>
        <begin position="172"/>
        <end position="331"/>
    </location>
</feature>
<gene>
    <name evidence="3" type="ORF">HCN08_15920</name>
</gene>
<feature type="compositionally biased region" description="Low complexity" evidence="1">
    <location>
        <begin position="306"/>
        <end position="331"/>
    </location>
</feature>
<evidence type="ECO:0000313" key="3">
    <source>
        <dbReference type="EMBL" id="NJP44870.1"/>
    </source>
</evidence>
<comment type="caution">
    <text evidence="3">The sequence shown here is derived from an EMBL/GenBank/DDBJ whole genome shotgun (WGS) entry which is preliminary data.</text>
</comment>
<dbReference type="Proteomes" id="UP000734511">
    <property type="component" value="Unassembled WGS sequence"/>
</dbReference>
<evidence type="ECO:0000256" key="2">
    <source>
        <dbReference type="SAM" id="Phobius"/>
    </source>
</evidence>
<name>A0ABX0ZLY1_9ACTN</name>
<keyword evidence="2" id="KW-0812">Transmembrane</keyword>
<evidence type="ECO:0000256" key="1">
    <source>
        <dbReference type="SAM" id="MobiDB-lite"/>
    </source>
</evidence>
<feature type="transmembrane region" description="Helical" evidence="2">
    <location>
        <begin position="35"/>
        <end position="63"/>
    </location>
</feature>